<evidence type="ECO:0000256" key="1">
    <source>
        <dbReference type="SAM" id="MobiDB-lite"/>
    </source>
</evidence>
<name>A0A9P3LJJ8_9APHY</name>
<protein>
    <submittedName>
        <fullName evidence="2">Uncharacterized protein</fullName>
    </submittedName>
</protein>
<dbReference type="InterPro" id="IPR036910">
    <property type="entry name" value="HMG_box_dom_sf"/>
</dbReference>
<evidence type="ECO:0000313" key="3">
    <source>
        <dbReference type="Proteomes" id="UP000703269"/>
    </source>
</evidence>
<reference evidence="2 3" key="1">
    <citation type="submission" date="2021-08" db="EMBL/GenBank/DDBJ databases">
        <title>Draft Genome Sequence of Phanerochaete sordida strain YK-624.</title>
        <authorList>
            <person name="Mori T."/>
            <person name="Dohra H."/>
            <person name="Suzuki T."/>
            <person name="Kawagishi H."/>
            <person name="Hirai H."/>
        </authorList>
    </citation>
    <scope>NUCLEOTIDE SEQUENCE [LARGE SCALE GENOMIC DNA]</scope>
    <source>
        <strain evidence="2 3">YK-624</strain>
    </source>
</reference>
<evidence type="ECO:0000313" key="2">
    <source>
        <dbReference type="EMBL" id="GJE97423.1"/>
    </source>
</evidence>
<gene>
    <name evidence="2" type="ORF">PsYK624_136410</name>
</gene>
<feature type="compositionally biased region" description="Basic residues" evidence="1">
    <location>
        <begin position="282"/>
        <end position="293"/>
    </location>
</feature>
<keyword evidence="3" id="KW-1185">Reference proteome</keyword>
<feature type="region of interest" description="Disordered" evidence="1">
    <location>
        <begin position="216"/>
        <end position="370"/>
    </location>
</feature>
<organism evidence="2 3">
    <name type="scientific">Phanerochaete sordida</name>
    <dbReference type="NCBI Taxonomy" id="48140"/>
    <lineage>
        <taxon>Eukaryota</taxon>
        <taxon>Fungi</taxon>
        <taxon>Dikarya</taxon>
        <taxon>Basidiomycota</taxon>
        <taxon>Agaricomycotina</taxon>
        <taxon>Agaricomycetes</taxon>
        <taxon>Polyporales</taxon>
        <taxon>Phanerochaetaceae</taxon>
        <taxon>Phanerochaete</taxon>
    </lineage>
</organism>
<sequence>MASYNPYYAYASSRGKNTAYDLGDLPPQVADFAFSSSSSTTYPSADYLQSRGLWSDSQDTSYPAVDYLSQDANYSSANYSSQSTSYSLLDYSSQDTSYSSVDYSSQGTSYPSVDYLSQDPSYFSGDYSSQDTSYASTEYSSQGSTFSSVYPSPSSSGQMTLLPGVQYGDYHGAVAQPRLPLRSLDNVDIEPWNTFADVFDNAGNPILVHDLPAATRAPVPSSAPSLAPPPQSMPAREHPAATYITPPPSSLPTREPSPLYITPATASTPRPPREPSPEPAPRRTRSSKGKGKRQRCDDEDEDDEYKPAPVRRSKRARTQRETETCSFYATAEPSDGAPTPAPPRKERRKRDPAAPKPKKPKNATKRPSNSYMTALHDHRPVLSDPASYALAHGDLIKVFAPYWYCTPPAARAPYCTHADAAADALAAGAPPPALPADDSKTARLRAGASGWALLAPGRVLAGVRHVVRASVAPRFDEHVTPTRAQHNRGTAVSAANARHFAGVYEDVYARWAAWCAETKKPAPPELPELFTLDDVAGGTHEEAGLIMEIVTGHAPDAEATPVRW</sequence>
<proteinExistence type="predicted"/>
<comment type="caution">
    <text evidence="2">The sequence shown here is derived from an EMBL/GenBank/DDBJ whole genome shotgun (WGS) entry which is preliminary data.</text>
</comment>
<accession>A0A9P3LJJ8</accession>
<dbReference type="AlphaFoldDB" id="A0A9P3LJJ8"/>
<dbReference type="EMBL" id="BPQB01000071">
    <property type="protein sequence ID" value="GJE97423.1"/>
    <property type="molecule type" value="Genomic_DNA"/>
</dbReference>
<dbReference type="Proteomes" id="UP000703269">
    <property type="component" value="Unassembled WGS sequence"/>
</dbReference>
<dbReference type="SUPFAM" id="SSF47095">
    <property type="entry name" value="HMG-box"/>
    <property type="match status" value="1"/>
</dbReference>
<feature type="compositionally biased region" description="Basic residues" evidence="1">
    <location>
        <begin position="345"/>
        <end position="364"/>
    </location>
</feature>